<dbReference type="Pfam" id="PF02225">
    <property type="entry name" value="PA"/>
    <property type="match status" value="1"/>
</dbReference>
<dbReference type="GO" id="GO:0008235">
    <property type="term" value="F:metalloexopeptidase activity"/>
    <property type="evidence" value="ECO:0007669"/>
    <property type="project" value="InterPro"/>
</dbReference>
<proteinExistence type="inferred from homology"/>
<keyword evidence="4" id="KW-0964">Secreted</keyword>
<dbReference type="Gene3D" id="3.50.30.30">
    <property type="match status" value="1"/>
</dbReference>
<organism evidence="14 16">
    <name type="scientific">Cercospora beticola</name>
    <name type="common">Sugarbeet leaf spot fungus</name>
    <dbReference type="NCBI Taxonomy" id="122368"/>
    <lineage>
        <taxon>Eukaryota</taxon>
        <taxon>Fungi</taxon>
        <taxon>Dikarya</taxon>
        <taxon>Ascomycota</taxon>
        <taxon>Pezizomycotina</taxon>
        <taxon>Dothideomycetes</taxon>
        <taxon>Dothideomycetidae</taxon>
        <taxon>Mycosphaerellales</taxon>
        <taxon>Mycosphaerellaceae</taxon>
        <taxon>Cercospora</taxon>
    </lineage>
</organism>
<dbReference type="Gene3D" id="3.40.630.10">
    <property type="entry name" value="Zn peptidases"/>
    <property type="match status" value="1"/>
</dbReference>
<dbReference type="PANTHER" id="PTHR12147:SF26">
    <property type="entry name" value="PEPTIDASE M28 DOMAIN-CONTAINING PROTEIN"/>
    <property type="match status" value="1"/>
</dbReference>
<evidence type="ECO:0000256" key="2">
    <source>
        <dbReference type="ARBA" id="ARBA00004613"/>
    </source>
</evidence>
<feature type="signal peptide" evidence="11">
    <location>
        <begin position="1"/>
        <end position="18"/>
    </location>
</feature>
<name>A0A2G5IE89_CERBT</name>
<dbReference type="GO" id="GO:0005576">
    <property type="term" value="C:extracellular region"/>
    <property type="evidence" value="ECO:0007669"/>
    <property type="project" value="UniProtKB-SubCell"/>
</dbReference>
<keyword evidence="7 11" id="KW-0732">Signal</keyword>
<evidence type="ECO:0000256" key="11">
    <source>
        <dbReference type="RuleBase" id="RU361240"/>
    </source>
</evidence>
<evidence type="ECO:0000256" key="9">
    <source>
        <dbReference type="ARBA" id="ARBA00022833"/>
    </source>
</evidence>
<evidence type="ECO:0000256" key="7">
    <source>
        <dbReference type="ARBA" id="ARBA00022729"/>
    </source>
</evidence>
<dbReference type="InterPro" id="IPR045175">
    <property type="entry name" value="M28_fam"/>
</dbReference>
<dbReference type="GO" id="GO:0004177">
    <property type="term" value="F:aminopeptidase activity"/>
    <property type="evidence" value="ECO:0007669"/>
    <property type="project" value="UniProtKB-KW"/>
</dbReference>
<dbReference type="Proteomes" id="UP001302367">
    <property type="component" value="Chromosome 5"/>
</dbReference>
<comment type="similarity">
    <text evidence="3">Belongs to the peptidase M28 family. M28B subfamily.</text>
</comment>
<dbReference type="InterPro" id="IPR046450">
    <property type="entry name" value="PA_dom_sf"/>
</dbReference>
<evidence type="ECO:0000259" key="13">
    <source>
        <dbReference type="Pfam" id="PF04389"/>
    </source>
</evidence>
<evidence type="ECO:0000313" key="14">
    <source>
        <dbReference type="EMBL" id="PIB03178.1"/>
    </source>
</evidence>
<keyword evidence="6 11" id="KW-0479">Metal-binding</keyword>
<feature type="chain" id="PRO_5013424035" description="Peptide hydrolase" evidence="11">
    <location>
        <begin position="19"/>
        <end position="398"/>
    </location>
</feature>
<keyword evidence="17" id="KW-1185">Reference proteome</keyword>
<keyword evidence="10" id="KW-0325">Glycoprotein</keyword>
<dbReference type="PANTHER" id="PTHR12147">
    <property type="entry name" value="METALLOPEPTIDASE M28 FAMILY MEMBER"/>
    <property type="match status" value="1"/>
</dbReference>
<protein>
    <recommendedName>
        <fullName evidence="11">Peptide hydrolase</fullName>
        <ecNumber evidence="11">3.4.-.-</ecNumber>
    </recommendedName>
</protein>
<reference evidence="14 16" key="1">
    <citation type="submission" date="2015-10" db="EMBL/GenBank/DDBJ databases">
        <title>The cercosporin biosynthetic gene cluster was horizontally transferred to several fungal lineages and shown to be expanded in Cercospora beticola based on microsynteny with recipient genomes.</title>
        <authorList>
            <person name="De Jonge R."/>
            <person name="Ebert M.K."/>
            <person name="Suttle J.C."/>
            <person name="Jurick Ii W.M."/>
            <person name="Secor G.A."/>
            <person name="Thomma B.P."/>
            <person name="Van De Peer Y."/>
            <person name="Bolton M.D."/>
        </authorList>
    </citation>
    <scope>NUCLEOTIDE SEQUENCE [LARGE SCALE GENOMIC DNA]</scope>
    <source>
        <strain evidence="14 16">09-40</strain>
    </source>
</reference>
<dbReference type="AlphaFoldDB" id="A0A2G5IE89"/>
<dbReference type="EC" id="3.4.-.-" evidence="11"/>
<evidence type="ECO:0000313" key="16">
    <source>
        <dbReference type="Proteomes" id="UP000230605"/>
    </source>
</evidence>
<dbReference type="Proteomes" id="UP000230605">
    <property type="component" value="Chromosome 10"/>
</dbReference>
<keyword evidence="5 11" id="KW-0645">Protease</keyword>
<evidence type="ECO:0000256" key="6">
    <source>
        <dbReference type="ARBA" id="ARBA00022723"/>
    </source>
</evidence>
<dbReference type="InterPro" id="IPR007484">
    <property type="entry name" value="Peptidase_M28"/>
</dbReference>
<dbReference type="Pfam" id="PF04389">
    <property type="entry name" value="Peptidase_M28"/>
    <property type="match status" value="1"/>
</dbReference>
<evidence type="ECO:0000256" key="4">
    <source>
        <dbReference type="ARBA" id="ARBA00022525"/>
    </source>
</evidence>
<dbReference type="SUPFAM" id="SSF53187">
    <property type="entry name" value="Zn-dependent exopeptidases"/>
    <property type="match status" value="1"/>
</dbReference>
<evidence type="ECO:0000256" key="8">
    <source>
        <dbReference type="ARBA" id="ARBA00022801"/>
    </source>
</evidence>
<dbReference type="OrthoDB" id="10013407at2759"/>
<dbReference type="GO" id="GO:0046872">
    <property type="term" value="F:metal ion binding"/>
    <property type="evidence" value="ECO:0007669"/>
    <property type="project" value="UniProtKB-KW"/>
</dbReference>
<evidence type="ECO:0000256" key="10">
    <source>
        <dbReference type="ARBA" id="ARBA00023180"/>
    </source>
</evidence>
<sequence>MVRASILHACLITAFVSASVLPVEPCKNGTATISTRQQELKPMNSKELEDSIKEEALLQKARELQDAAYKSPMRNRMYGTPGHENTLQLIENYLKTVEEHYTIERQEFKHSDNDHQEWNGTFTVAGKQYDLAINRHYYGTTDSTSTHNITGKIAPIANFGCNPSDFPPKSDLQHTIALIRRGNCTYEEKLAEAKLSDTRAEAVVIINNSTEPLAKAAELTSFGWPKQDSEPLIVISQADGEALATMAASISTEGVLQMQELQEKRKTYNLIAQTKRGDPDNVLVVGAHSDSVFAGPGINDNGSGLIAILETALHLPKYAVTNAVRFAFWSAEEVGLVGSEKYLERLHDSEKDKIRLYLNFDMIASPNFVYGLYDGNTSEYADAPLPSGSAEAEHFFQK</sequence>
<dbReference type="SUPFAM" id="SSF52025">
    <property type="entry name" value="PA domain"/>
    <property type="match status" value="1"/>
</dbReference>
<evidence type="ECO:0000313" key="17">
    <source>
        <dbReference type="Proteomes" id="UP001302367"/>
    </source>
</evidence>
<evidence type="ECO:0000256" key="5">
    <source>
        <dbReference type="ARBA" id="ARBA00022670"/>
    </source>
</evidence>
<keyword evidence="9 11" id="KW-0862">Zinc</keyword>
<gene>
    <name evidence="14" type="ORF">CB0940_11638</name>
    <name evidence="15" type="ORF">RHO25_008630</name>
</gene>
<comment type="cofactor">
    <cofactor evidence="1">
        <name>Zn(2+)</name>
        <dbReference type="ChEBI" id="CHEBI:29105"/>
    </cofactor>
</comment>
<dbReference type="EMBL" id="LKMD01000099">
    <property type="protein sequence ID" value="PIB03178.1"/>
    <property type="molecule type" value="Genomic_DNA"/>
</dbReference>
<feature type="domain" description="Peptidase M28" evidence="13">
    <location>
        <begin position="269"/>
        <end position="372"/>
    </location>
</feature>
<dbReference type="InterPro" id="IPR003137">
    <property type="entry name" value="PA_domain"/>
</dbReference>
<evidence type="ECO:0000256" key="1">
    <source>
        <dbReference type="ARBA" id="ARBA00001947"/>
    </source>
</evidence>
<keyword evidence="8 11" id="KW-0378">Hydrolase</keyword>
<dbReference type="GO" id="GO:0006508">
    <property type="term" value="P:proteolysis"/>
    <property type="evidence" value="ECO:0007669"/>
    <property type="project" value="UniProtKB-KW"/>
</dbReference>
<comment type="subcellular location">
    <subcellularLocation>
        <location evidence="2">Secreted</location>
    </subcellularLocation>
</comment>
<feature type="domain" description="PA" evidence="12">
    <location>
        <begin position="150"/>
        <end position="243"/>
    </location>
</feature>
<evidence type="ECO:0000313" key="15">
    <source>
        <dbReference type="EMBL" id="WPB03986.1"/>
    </source>
</evidence>
<accession>A0A2G5IE89</accession>
<evidence type="ECO:0000256" key="3">
    <source>
        <dbReference type="ARBA" id="ARBA00005634"/>
    </source>
</evidence>
<dbReference type="EMBL" id="CP134188">
    <property type="protein sequence ID" value="WPB03986.1"/>
    <property type="molecule type" value="Genomic_DNA"/>
</dbReference>
<evidence type="ECO:0000259" key="12">
    <source>
        <dbReference type="Pfam" id="PF02225"/>
    </source>
</evidence>
<reference evidence="15 17" key="2">
    <citation type="submission" date="2023-09" db="EMBL/GenBank/DDBJ databases">
        <title>Complete-Gapless Cercospora beticola genome.</title>
        <authorList>
            <person name="Wyatt N.A."/>
            <person name="Spanner R.E."/>
            <person name="Bolton M.D."/>
        </authorList>
    </citation>
    <scope>NUCLEOTIDE SEQUENCE [LARGE SCALE GENOMIC DNA]</scope>
    <source>
        <strain evidence="15">Cb09-40</strain>
    </source>
</reference>
<keyword evidence="14" id="KW-0031">Aminopeptidase</keyword>